<feature type="region of interest" description="Disordered" evidence="1">
    <location>
        <begin position="1"/>
        <end position="31"/>
    </location>
</feature>
<accession>A0A1H0BTF4</accession>
<sequence>MGGKERRHPASLQERLSGAGHARDRSAPPISRAWRMPARRVDVALHVHHLGRESVEIDSPISTLPRRTQSRSISDVSRVSGMNMYTSSEQAMPAVMYQKKPDSLPTLLNHSATYSTVPPATDWVSA</sequence>
<dbReference type="Proteomes" id="UP000242957">
    <property type="component" value="Unassembled WGS sequence"/>
</dbReference>
<protein>
    <submittedName>
        <fullName evidence="2">Uncharacterized protein</fullName>
    </submittedName>
</protein>
<organism evidence="2 3">
    <name type="scientific">Pseudomonas jinjuensis</name>
    <dbReference type="NCBI Taxonomy" id="198616"/>
    <lineage>
        <taxon>Bacteria</taxon>
        <taxon>Pseudomonadati</taxon>
        <taxon>Pseudomonadota</taxon>
        <taxon>Gammaproteobacteria</taxon>
        <taxon>Pseudomonadales</taxon>
        <taxon>Pseudomonadaceae</taxon>
        <taxon>Pseudomonas</taxon>
    </lineage>
</organism>
<dbReference type="AlphaFoldDB" id="A0A1H0BTF4"/>
<evidence type="ECO:0000313" key="2">
    <source>
        <dbReference type="EMBL" id="SDN48949.1"/>
    </source>
</evidence>
<dbReference type="EMBL" id="FNIJ01000003">
    <property type="protein sequence ID" value="SDN48949.1"/>
    <property type="molecule type" value="Genomic_DNA"/>
</dbReference>
<evidence type="ECO:0000256" key="1">
    <source>
        <dbReference type="SAM" id="MobiDB-lite"/>
    </source>
</evidence>
<name>A0A1H0BTF4_9PSED</name>
<proteinExistence type="predicted"/>
<gene>
    <name evidence="2" type="ORF">SAMN05216193_103189</name>
</gene>
<evidence type="ECO:0000313" key="3">
    <source>
        <dbReference type="Proteomes" id="UP000242957"/>
    </source>
</evidence>
<keyword evidence="3" id="KW-1185">Reference proteome</keyword>
<reference evidence="3" key="1">
    <citation type="submission" date="2016-10" db="EMBL/GenBank/DDBJ databases">
        <authorList>
            <person name="Varghese N."/>
            <person name="Submissions S."/>
        </authorList>
    </citation>
    <scope>NUCLEOTIDE SEQUENCE [LARGE SCALE GENOMIC DNA]</scope>
    <source>
        <strain evidence="3">JCM 21621</strain>
    </source>
</reference>